<dbReference type="InterPro" id="IPR007269">
    <property type="entry name" value="ICMT_MeTrfase"/>
</dbReference>
<protein>
    <submittedName>
        <fullName evidence="6">Isoprenylcysteine carboxylmethyltransferase family protein</fullName>
        <ecNumber evidence="6">2.1.1.100</ecNumber>
        <ecNumber evidence="6">2.1.1.334</ecNumber>
    </submittedName>
</protein>
<dbReference type="RefSeq" id="WP_394310170.1">
    <property type="nucleotide sequence ID" value="NZ_JBHGPK010000003.1"/>
</dbReference>
<dbReference type="GO" id="GO:0032259">
    <property type="term" value="P:methylation"/>
    <property type="evidence" value="ECO:0007669"/>
    <property type="project" value="UniProtKB-KW"/>
</dbReference>
<dbReference type="GO" id="GO:0004671">
    <property type="term" value="F:protein C-terminal S-isoprenylcysteine carboxyl O-methyltransferase activity"/>
    <property type="evidence" value="ECO:0007669"/>
    <property type="project" value="UniProtKB-EC"/>
</dbReference>
<evidence type="ECO:0000256" key="5">
    <source>
        <dbReference type="SAM" id="Phobius"/>
    </source>
</evidence>
<reference evidence="6 7" key="1">
    <citation type="submission" date="2024-09" db="EMBL/GenBank/DDBJ databases">
        <title>Description of Labrys sedimenti sp. nov., isolated from a diclofenac-degrading enrichment culture, and genome-based reclassification of Labrys portucalensis as a later heterotypic synonym of Labrys neptuniae.</title>
        <authorList>
            <person name="Tancsics A."/>
            <person name="Csepanyi A."/>
        </authorList>
    </citation>
    <scope>NUCLEOTIDE SEQUENCE [LARGE SCALE GENOMIC DNA]</scope>
    <source>
        <strain evidence="6 7">LMG 23412</strain>
    </source>
</reference>
<sequence length="191" mass="21235">MLLALMLPALWIAWAVSWFAASGWASAPSRVESGRSALPYRFYLAVGAILLILPNRFDWAPRLWHPTAWESWTIDLLALAGFVFCWWARLHLGRLWSSAVTIKPEHRIVDSGPYGLVRHPIYTGLLLAVFASVLANGTWLGMVGGLIMLAGFLSKARLEETALREALGREAYDDYASRVPMLVPLLPHLPG</sequence>
<comment type="subcellular location">
    <subcellularLocation>
        <location evidence="1">Membrane</location>
        <topology evidence="1">Multi-pass membrane protein</topology>
    </subcellularLocation>
</comment>
<keyword evidence="6" id="KW-0808">Transferase</keyword>
<organism evidence="6 7">
    <name type="scientific">Labrys neptuniae</name>
    <dbReference type="NCBI Taxonomy" id="376174"/>
    <lineage>
        <taxon>Bacteria</taxon>
        <taxon>Pseudomonadati</taxon>
        <taxon>Pseudomonadota</taxon>
        <taxon>Alphaproteobacteria</taxon>
        <taxon>Hyphomicrobiales</taxon>
        <taxon>Xanthobacteraceae</taxon>
        <taxon>Labrys</taxon>
    </lineage>
</organism>
<keyword evidence="2 5" id="KW-0812">Transmembrane</keyword>
<dbReference type="PANTHER" id="PTHR43847:SF1">
    <property type="entry name" value="BLL3993 PROTEIN"/>
    <property type="match status" value="1"/>
</dbReference>
<feature type="transmembrane region" description="Helical" evidence="5">
    <location>
        <begin position="69"/>
        <end position="89"/>
    </location>
</feature>
<feature type="transmembrane region" description="Helical" evidence="5">
    <location>
        <begin position="121"/>
        <end position="154"/>
    </location>
</feature>
<dbReference type="InterPro" id="IPR052527">
    <property type="entry name" value="Metal_cation-efflux_comp"/>
</dbReference>
<feature type="transmembrane region" description="Helical" evidence="5">
    <location>
        <begin position="41"/>
        <end position="57"/>
    </location>
</feature>
<proteinExistence type="predicted"/>
<dbReference type="EC" id="2.1.1.334" evidence="6"/>
<dbReference type="Pfam" id="PF04140">
    <property type="entry name" value="ICMT"/>
    <property type="match status" value="1"/>
</dbReference>
<evidence type="ECO:0000256" key="2">
    <source>
        <dbReference type="ARBA" id="ARBA00022692"/>
    </source>
</evidence>
<dbReference type="EMBL" id="JBHGPK010000003">
    <property type="protein sequence ID" value="MFC2249977.1"/>
    <property type="molecule type" value="Genomic_DNA"/>
</dbReference>
<gene>
    <name evidence="6" type="ORF">ACETRX_10165</name>
</gene>
<dbReference type="PANTHER" id="PTHR43847">
    <property type="entry name" value="BLL3993 PROTEIN"/>
    <property type="match status" value="1"/>
</dbReference>
<dbReference type="Proteomes" id="UP001595190">
    <property type="component" value="Unassembled WGS sequence"/>
</dbReference>
<name>A0ABV6ZD07_9HYPH</name>
<keyword evidence="4 5" id="KW-0472">Membrane</keyword>
<evidence type="ECO:0000256" key="4">
    <source>
        <dbReference type="ARBA" id="ARBA00023136"/>
    </source>
</evidence>
<evidence type="ECO:0000256" key="3">
    <source>
        <dbReference type="ARBA" id="ARBA00022989"/>
    </source>
</evidence>
<evidence type="ECO:0000256" key="1">
    <source>
        <dbReference type="ARBA" id="ARBA00004141"/>
    </source>
</evidence>
<comment type="caution">
    <text evidence="6">The sequence shown here is derived from an EMBL/GenBank/DDBJ whole genome shotgun (WGS) entry which is preliminary data.</text>
</comment>
<evidence type="ECO:0000313" key="6">
    <source>
        <dbReference type="EMBL" id="MFC2249977.1"/>
    </source>
</evidence>
<keyword evidence="6" id="KW-0489">Methyltransferase</keyword>
<dbReference type="EC" id="2.1.1.100" evidence="6"/>
<dbReference type="Gene3D" id="1.20.120.1630">
    <property type="match status" value="1"/>
</dbReference>
<evidence type="ECO:0000313" key="7">
    <source>
        <dbReference type="Proteomes" id="UP001595190"/>
    </source>
</evidence>
<keyword evidence="3 5" id="KW-1133">Transmembrane helix</keyword>
<accession>A0ABV6ZD07</accession>